<dbReference type="PANTHER" id="PTHR19324">
    <property type="entry name" value="PERFORIN-LIKE PROTEIN 1"/>
    <property type="match status" value="1"/>
</dbReference>
<dbReference type="Pfam" id="PF16977">
    <property type="entry name" value="ApeC"/>
    <property type="match status" value="1"/>
</dbReference>
<organism evidence="3">
    <name type="scientific">Arion vulgaris</name>
    <dbReference type="NCBI Taxonomy" id="1028688"/>
    <lineage>
        <taxon>Eukaryota</taxon>
        <taxon>Metazoa</taxon>
        <taxon>Spiralia</taxon>
        <taxon>Lophotrochozoa</taxon>
        <taxon>Mollusca</taxon>
        <taxon>Gastropoda</taxon>
        <taxon>Heterobranchia</taxon>
        <taxon>Euthyneura</taxon>
        <taxon>Panpulmonata</taxon>
        <taxon>Eupulmonata</taxon>
        <taxon>Stylommatophora</taxon>
        <taxon>Helicina</taxon>
        <taxon>Arionoidea</taxon>
        <taxon>Arionidae</taxon>
        <taxon>Arion</taxon>
    </lineage>
</organism>
<keyword evidence="1" id="KW-1133">Transmembrane helix</keyword>
<evidence type="ECO:0000256" key="1">
    <source>
        <dbReference type="SAM" id="Phobius"/>
    </source>
</evidence>
<reference evidence="3" key="1">
    <citation type="submission" date="2014-12" db="EMBL/GenBank/DDBJ databases">
        <title>Insight into the proteome of Arion vulgaris.</title>
        <authorList>
            <person name="Aradska J."/>
            <person name="Bulat T."/>
            <person name="Smidak R."/>
            <person name="Sarate P."/>
            <person name="Gangsoo J."/>
            <person name="Sialana F."/>
            <person name="Bilban M."/>
            <person name="Lubec G."/>
        </authorList>
    </citation>
    <scope>NUCLEOTIDE SEQUENCE</scope>
    <source>
        <tissue evidence="3">Skin</tissue>
    </source>
</reference>
<evidence type="ECO:0000259" key="2">
    <source>
        <dbReference type="Pfam" id="PF16977"/>
    </source>
</evidence>
<feature type="domain" description="Apextrin C-terminal" evidence="2">
    <location>
        <begin position="313"/>
        <end position="521"/>
    </location>
</feature>
<accession>A0A0B6ZZG5</accession>
<feature type="non-terminal residue" evidence="3">
    <location>
        <position position="1"/>
    </location>
</feature>
<dbReference type="AlphaFoldDB" id="A0A0B6ZZG5"/>
<feature type="transmembrane region" description="Helical" evidence="1">
    <location>
        <begin position="21"/>
        <end position="40"/>
    </location>
</feature>
<proteinExistence type="predicted"/>
<name>A0A0B6ZZG5_9EUPU</name>
<dbReference type="PANTHER" id="PTHR19324:SF33">
    <property type="entry name" value="MUCIN-5AC"/>
    <property type="match status" value="1"/>
</dbReference>
<dbReference type="InterPro" id="IPR031569">
    <property type="entry name" value="ApeC"/>
</dbReference>
<evidence type="ECO:0000313" key="3">
    <source>
        <dbReference type="EMBL" id="CEK73135.1"/>
    </source>
</evidence>
<keyword evidence="1" id="KW-0812">Transmembrane</keyword>
<gene>
    <name evidence="3" type="primary">ORF85457</name>
</gene>
<keyword evidence="1" id="KW-0472">Membrane</keyword>
<sequence length="524" mass="60128">NLFNLKRAYCGQVIIDRRKNLTNHVMANLSSFLVIWLSVFSMSTNVVMCVVELDFRVTPAVITPLETANVTIQCLVTERTNYYNPQNSYYYNQYGQHVRATNPPPSANHKTFLAMIRILKNHQSTWEPIAQINYMSPTTVEQLDASITTSSGTITSNLVLRSYIQVNWQVATSDVFGTYRCDALSFDTSQNGILTTSSQLILGNTLNALDFLLLLKHDKREILDRIDVQEKAERSNYNQTNQLKADLVTLEESTQDKQIELEEKVKKQGELLQVMSVQMEKRTNDVQREITDRIEEIDLRVSSVLESGFLMLWPRGTYGLLQPKSACPFSGMTSWKSGWRRHHTESTDRNQDAVPIDNHLHQHVLERLRGKNFMTQHFCIKTDIHSVGPVWSKGSYCINKKGQCPSHFNAGYIRWDEEDDSSSLTHEGELPDGIYDDKNSTSTIIEYCCRKDGSADVPMFLPSSNPFYLYRYNGNCQQVYGMNVTEEFLLFDTENINNHDRISDVHPDARINNVRLELCYYQSS</sequence>
<protein>
    <recommendedName>
        <fullName evidence="2">Apextrin C-terminal domain-containing protein</fullName>
    </recommendedName>
</protein>
<dbReference type="EMBL" id="HACG01026270">
    <property type="protein sequence ID" value="CEK73135.1"/>
    <property type="molecule type" value="Transcribed_RNA"/>
</dbReference>